<dbReference type="PANTHER" id="PTHR21310">
    <property type="entry name" value="AMINOGLYCOSIDE PHOSPHOTRANSFERASE-RELATED-RELATED"/>
    <property type="match status" value="1"/>
</dbReference>
<keyword evidence="3" id="KW-1185">Reference proteome</keyword>
<name>A0ABV8IVJ3_9ACTN</name>
<evidence type="ECO:0000313" key="3">
    <source>
        <dbReference type="Proteomes" id="UP001595867"/>
    </source>
</evidence>
<organism evidence="2 3">
    <name type="scientific">Actinoplanes subglobosus</name>
    <dbReference type="NCBI Taxonomy" id="1547892"/>
    <lineage>
        <taxon>Bacteria</taxon>
        <taxon>Bacillati</taxon>
        <taxon>Actinomycetota</taxon>
        <taxon>Actinomycetes</taxon>
        <taxon>Micromonosporales</taxon>
        <taxon>Micromonosporaceae</taxon>
        <taxon>Actinoplanes</taxon>
    </lineage>
</organism>
<dbReference type="RefSeq" id="WP_378069182.1">
    <property type="nucleotide sequence ID" value="NZ_JBHSBL010000019.1"/>
</dbReference>
<dbReference type="InterPro" id="IPR002575">
    <property type="entry name" value="Aminoglycoside_PTrfase"/>
</dbReference>
<evidence type="ECO:0000313" key="2">
    <source>
        <dbReference type="EMBL" id="MFC4068279.1"/>
    </source>
</evidence>
<dbReference type="SUPFAM" id="SSF56112">
    <property type="entry name" value="Protein kinase-like (PK-like)"/>
    <property type="match status" value="1"/>
</dbReference>
<gene>
    <name evidence="2" type="ORF">ACFO0C_25410</name>
</gene>
<dbReference type="EMBL" id="JBHSBL010000019">
    <property type="protein sequence ID" value="MFC4068279.1"/>
    <property type="molecule type" value="Genomic_DNA"/>
</dbReference>
<reference evidence="3" key="1">
    <citation type="journal article" date="2019" name="Int. J. Syst. Evol. Microbiol.">
        <title>The Global Catalogue of Microorganisms (GCM) 10K type strain sequencing project: providing services to taxonomists for standard genome sequencing and annotation.</title>
        <authorList>
            <consortium name="The Broad Institute Genomics Platform"/>
            <consortium name="The Broad Institute Genome Sequencing Center for Infectious Disease"/>
            <person name="Wu L."/>
            <person name="Ma J."/>
        </authorList>
    </citation>
    <scope>NUCLEOTIDE SEQUENCE [LARGE SCALE GENOMIC DNA]</scope>
    <source>
        <strain evidence="3">TBRC 5832</strain>
    </source>
</reference>
<protein>
    <submittedName>
        <fullName evidence="2">Phosphotransferase family protein</fullName>
    </submittedName>
</protein>
<dbReference type="Proteomes" id="UP001595867">
    <property type="component" value="Unassembled WGS sequence"/>
</dbReference>
<proteinExistence type="predicted"/>
<accession>A0ABV8IVJ3</accession>
<dbReference type="Pfam" id="PF01636">
    <property type="entry name" value="APH"/>
    <property type="match status" value="1"/>
</dbReference>
<feature type="domain" description="Aminoglycoside phosphotransferase" evidence="1">
    <location>
        <begin position="109"/>
        <end position="184"/>
    </location>
</feature>
<evidence type="ECO:0000259" key="1">
    <source>
        <dbReference type="Pfam" id="PF01636"/>
    </source>
</evidence>
<sequence>MRQLPHGYTHDTRSDGATVVKRYQGPSAPGRGSTERLALSRLANSVVPVPHLIDAPAGALRMRHVAGVHGQDLIAIGLAGPVLRSCGQTLRQVQMLEPATVLGGMPGPARVVLVHGDYGPNNMLFDPITHTTVAVIDWEWAHAGDPVKDLGWCEWIIRMHHPEAVDQLPELFDAYGERPDWARRQDALRGRS</sequence>
<dbReference type="InterPro" id="IPR011009">
    <property type="entry name" value="Kinase-like_dom_sf"/>
</dbReference>
<comment type="caution">
    <text evidence="2">The sequence shown here is derived from an EMBL/GenBank/DDBJ whole genome shotgun (WGS) entry which is preliminary data.</text>
</comment>
<dbReference type="Gene3D" id="3.90.1200.10">
    <property type="match status" value="1"/>
</dbReference>
<dbReference type="InterPro" id="IPR051678">
    <property type="entry name" value="AGP_Transferase"/>
</dbReference>